<dbReference type="RefSeq" id="WP_382342600.1">
    <property type="nucleotide sequence ID" value="NZ_JBHSAB010000014.1"/>
</dbReference>
<evidence type="ECO:0000313" key="3">
    <source>
        <dbReference type="Proteomes" id="UP001595758"/>
    </source>
</evidence>
<accession>A0ABV8CFY6</accession>
<name>A0ABV8CFY6_9GAMM</name>
<reference evidence="3" key="1">
    <citation type="journal article" date="2019" name="Int. J. Syst. Evol. Microbiol.">
        <title>The Global Catalogue of Microorganisms (GCM) 10K type strain sequencing project: providing services to taxonomists for standard genome sequencing and annotation.</title>
        <authorList>
            <consortium name="The Broad Institute Genomics Platform"/>
            <consortium name="The Broad Institute Genome Sequencing Center for Infectious Disease"/>
            <person name="Wu L."/>
            <person name="Ma J."/>
        </authorList>
    </citation>
    <scope>NUCLEOTIDE SEQUENCE [LARGE SCALE GENOMIC DNA]</scope>
    <source>
        <strain evidence="3">CCUG 59858</strain>
    </source>
</reference>
<protein>
    <submittedName>
        <fullName evidence="2">Uncharacterized protein</fullName>
    </submittedName>
</protein>
<feature type="compositionally biased region" description="Basic and acidic residues" evidence="1">
    <location>
        <begin position="360"/>
        <end position="371"/>
    </location>
</feature>
<dbReference type="EMBL" id="JBHSAB010000014">
    <property type="protein sequence ID" value="MFC3908889.1"/>
    <property type="molecule type" value="Genomic_DNA"/>
</dbReference>
<dbReference type="Proteomes" id="UP001595758">
    <property type="component" value="Unassembled WGS sequence"/>
</dbReference>
<feature type="compositionally biased region" description="Basic and acidic residues" evidence="1">
    <location>
        <begin position="321"/>
        <end position="333"/>
    </location>
</feature>
<feature type="compositionally biased region" description="Basic and acidic residues" evidence="1">
    <location>
        <begin position="380"/>
        <end position="392"/>
    </location>
</feature>
<sequence>MTIHKLYNEIQKKEITVLKTFVEFYRESVKIISELKAKNKLDQAQQWERYIDPYQKIYSLIGDEIEEAVFNIPGVTFAPDDSEDKLAGKLLRYVASDVYLQVRKAAAIASNQYEEANKLSVQISETLHWSEVKFNRFQAIHIVYVQMFMQFDLQGKELKKLNNNGELIDAIESVSKILTAAANYANAVKALDRTHIRMIETMNSLRDEHEAERAKLEREKPTPENLAKTSELLNKINSIDDTMARKMPETTTAFIALSDAQRNARELLQTQFRQAPVNITPKFIPADHAEGSQSPSSPKEGIMKRVRSLSNLRGKIVQSGSKDELKPKSEGTEGKIIASSSKESVTLSPRQRTAASAKKTGKEAESPRPKFFDSTTSPTLEERKKRLTETGHFHPGMGKK</sequence>
<gene>
    <name evidence="2" type="ORF">ACFORL_07340</name>
</gene>
<evidence type="ECO:0000256" key="1">
    <source>
        <dbReference type="SAM" id="MobiDB-lite"/>
    </source>
</evidence>
<comment type="caution">
    <text evidence="2">The sequence shown here is derived from an EMBL/GenBank/DDBJ whole genome shotgun (WGS) entry which is preliminary data.</text>
</comment>
<organism evidence="2 3">
    <name type="scientific">Legionella dresdenensis</name>
    <dbReference type="NCBI Taxonomy" id="450200"/>
    <lineage>
        <taxon>Bacteria</taxon>
        <taxon>Pseudomonadati</taxon>
        <taxon>Pseudomonadota</taxon>
        <taxon>Gammaproteobacteria</taxon>
        <taxon>Legionellales</taxon>
        <taxon>Legionellaceae</taxon>
        <taxon>Legionella</taxon>
    </lineage>
</organism>
<evidence type="ECO:0000313" key="2">
    <source>
        <dbReference type="EMBL" id="MFC3908889.1"/>
    </source>
</evidence>
<keyword evidence="3" id="KW-1185">Reference proteome</keyword>
<feature type="region of interest" description="Disordered" evidence="1">
    <location>
        <begin position="310"/>
        <end position="400"/>
    </location>
</feature>
<proteinExistence type="predicted"/>
<feature type="compositionally biased region" description="Polar residues" evidence="1">
    <location>
        <begin position="338"/>
        <end position="354"/>
    </location>
</feature>